<accession>A0AAE1CP70</accession>
<reference evidence="2" key="1">
    <citation type="journal article" date="2023" name="G3 (Bethesda)">
        <title>A reference genome for the long-term kleptoplast-retaining sea slug Elysia crispata morphotype clarki.</title>
        <authorList>
            <person name="Eastman K.E."/>
            <person name="Pendleton A.L."/>
            <person name="Shaikh M.A."/>
            <person name="Suttiyut T."/>
            <person name="Ogas R."/>
            <person name="Tomko P."/>
            <person name="Gavelis G."/>
            <person name="Widhalm J.R."/>
            <person name="Wisecaver J.H."/>
        </authorList>
    </citation>
    <scope>NUCLEOTIDE SEQUENCE</scope>
    <source>
        <strain evidence="2">ECLA1</strain>
    </source>
</reference>
<evidence type="ECO:0000259" key="1">
    <source>
        <dbReference type="Pfam" id="PF20700"/>
    </source>
</evidence>
<feature type="domain" description="Mutator-like transposase" evidence="1">
    <location>
        <begin position="16"/>
        <end position="117"/>
    </location>
</feature>
<evidence type="ECO:0000313" key="2">
    <source>
        <dbReference type="EMBL" id="KAK3724260.1"/>
    </source>
</evidence>
<keyword evidence="3" id="KW-1185">Reference proteome</keyword>
<dbReference type="Proteomes" id="UP001283361">
    <property type="component" value="Unassembled WGS sequence"/>
</dbReference>
<proteinExistence type="predicted"/>
<dbReference type="AlphaFoldDB" id="A0AAE1CP70"/>
<comment type="caution">
    <text evidence="2">The sequence shown here is derived from an EMBL/GenBank/DDBJ whole genome shotgun (WGS) entry which is preliminary data.</text>
</comment>
<organism evidence="2 3">
    <name type="scientific">Elysia crispata</name>
    <name type="common">lettuce slug</name>
    <dbReference type="NCBI Taxonomy" id="231223"/>
    <lineage>
        <taxon>Eukaryota</taxon>
        <taxon>Metazoa</taxon>
        <taxon>Spiralia</taxon>
        <taxon>Lophotrochozoa</taxon>
        <taxon>Mollusca</taxon>
        <taxon>Gastropoda</taxon>
        <taxon>Heterobranchia</taxon>
        <taxon>Euthyneura</taxon>
        <taxon>Panpulmonata</taxon>
        <taxon>Sacoglossa</taxon>
        <taxon>Placobranchoidea</taxon>
        <taxon>Plakobranchidae</taxon>
        <taxon>Elysia</taxon>
    </lineage>
</organism>
<protein>
    <recommendedName>
        <fullName evidence="1">Mutator-like transposase domain-containing protein</fullName>
    </recommendedName>
</protein>
<dbReference type="Pfam" id="PF20700">
    <property type="entry name" value="Mutator"/>
    <property type="match status" value="1"/>
</dbReference>
<evidence type="ECO:0000313" key="3">
    <source>
        <dbReference type="Proteomes" id="UP001283361"/>
    </source>
</evidence>
<sequence length="133" mass="14886">MEDERLIEEVYKYKFIYEKSDAKHSNKDYIGKAWADIAKELNCNGTKLEDGKGIGGAGRLTDTKTDTLQNYYGFAIRQNKGNLEGMTAAVKAVLPHVAATADNPSHQMCPNTPDTWCGYRKDPQKYKHTNGLP</sequence>
<name>A0AAE1CP70_9GAST</name>
<gene>
    <name evidence="2" type="ORF">RRG08_043260</name>
</gene>
<dbReference type="InterPro" id="IPR049012">
    <property type="entry name" value="Mutator_transp_dom"/>
</dbReference>
<dbReference type="EMBL" id="JAWDGP010007346">
    <property type="protein sequence ID" value="KAK3724260.1"/>
    <property type="molecule type" value="Genomic_DNA"/>
</dbReference>